<dbReference type="SMART" id="SM00454">
    <property type="entry name" value="SAM"/>
    <property type="match status" value="1"/>
</dbReference>
<sequence>MEDCANNDNRKTIPLMEDGCVLTLNTTVVTGLQQIPGIIYDVDYNNELPPELPIRSTPTMKPDSTEHKDSTNKGKPHDDLPNKDLIQSDLKLKPNMENKHAHAKKLSNPLAVRSPLALAVDFSDEKIPALPARRRLSQPTIIPFGKQAAEAYVNTSVGQVAVRPFTWKSADPTENDVNVNTNAYESVGTEKYVLSVAHGDIKSVANGKTNESRIISNDDGDIDKDQNIKSANIERVNDMTINEIGDILRLLKLEEYVEIFKENHVDGAILTSLERDDLVNELGMKKLPATRLFMYITASHIPK</sequence>
<evidence type="ECO:0000256" key="1">
    <source>
        <dbReference type="SAM" id="MobiDB-lite"/>
    </source>
</evidence>
<dbReference type="EMBL" id="JAIWYP010000014">
    <property type="protein sequence ID" value="KAH3709477.1"/>
    <property type="molecule type" value="Genomic_DNA"/>
</dbReference>
<dbReference type="Pfam" id="PF07647">
    <property type="entry name" value="SAM_2"/>
    <property type="match status" value="1"/>
</dbReference>
<organism evidence="3 4">
    <name type="scientific">Dreissena polymorpha</name>
    <name type="common">Zebra mussel</name>
    <name type="synonym">Mytilus polymorpha</name>
    <dbReference type="NCBI Taxonomy" id="45954"/>
    <lineage>
        <taxon>Eukaryota</taxon>
        <taxon>Metazoa</taxon>
        <taxon>Spiralia</taxon>
        <taxon>Lophotrochozoa</taxon>
        <taxon>Mollusca</taxon>
        <taxon>Bivalvia</taxon>
        <taxon>Autobranchia</taxon>
        <taxon>Heteroconchia</taxon>
        <taxon>Euheterodonta</taxon>
        <taxon>Imparidentia</taxon>
        <taxon>Neoheterodontei</taxon>
        <taxon>Myida</taxon>
        <taxon>Dreissenoidea</taxon>
        <taxon>Dreissenidae</taxon>
        <taxon>Dreissena</taxon>
    </lineage>
</organism>
<proteinExistence type="predicted"/>
<name>A0A9D3Z056_DREPO</name>
<dbReference type="InterPro" id="IPR052281">
    <property type="entry name" value="GAREM"/>
</dbReference>
<feature type="compositionally biased region" description="Basic and acidic residues" evidence="1">
    <location>
        <begin position="63"/>
        <end position="82"/>
    </location>
</feature>
<evidence type="ECO:0000313" key="4">
    <source>
        <dbReference type="Proteomes" id="UP000828390"/>
    </source>
</evidence>
<dbReference type="OrthoDB" id="6162354at2759"/>
<dbReference type="AlphaFoldDB" id="A0A9D3Z056"/>
<evidence type="ECO:0000259" key="2">
    <source>
        <dbReference type="PROSITE" id="PS50105"/>
    </source>
</evidence>
<protein>
    <recommendedName>
        <fullName evidence="2">SAM domain-containing protein</fullName>
    </recommendedName>
</protein>
<reference evidence="3" key="2">
    <citation type="submission" date="2020-11" db="EMBL/GenBank/DDBJ databases">
        <authorList>
            <person name="McCartney M.A."/>
            <person name="Auch B."/>
            <person name="Kono T."/>
            <person name="Mallez S."/>
            <person name="Becker A."/>
            <person name="Gohl D.M."/>
            <person name="Silverstein K.A.T."/>
            <person name="Koren S."/>
            <person name="Bechman K.B."/>
            <person name="Herman A."/>
            <person name="Abrahante J.E."/>
            <person name="Garbe J."/>
        </authorList>
    </citation>
    <scope>NUCLEOTIDE SEQUENCE</scope>
    <source>
        <strain evidence="3">Duluth1</strain>
        <tissue evidence="3">Whole animal</tissue>
    </source>
</reference>
<dbReference type="PANTHER" id="PTHR14454:SF11">
    <property type="entry name" value="SERRANO, ISOFORM F"/>
    <property type="match status" value="1"/>
</dbReference>
<feature type="domain" description="SAM" evidence="2">
    <location>
        <begin position="239"/>
        <end position="284"/>
    </location>
</feature>
<comment type="caution">
    <text evidence="3">The sequence shown here is derived from an EMBL/GenBank/DDBJ whole genome shotgun (WGS) entry which is preliminary data.</text>
</comment>
<dbReference type="Gene3D" id="1.10.150.50">
    <property type="entry name" value="Transcription Factor, Ets-1"/>
    <property type="match status" value="1"/>
</dbReference>
<evidence type="ECO:0000313" key="3">
    <source>
        <dbReference type="EMBL" id="KAH3709477.1"/>
    </source>
</evidence>
<keyword evidence="4" id="KW-1185">Reference proteome</keyword>
<accession>A0A9D3Z056</accession>
<dbReference type="PANTHER" id="PTHR14454">
    <property type="entry name" value="GRB2-ASSOCIATED AND REGULATOR OF MAPK PROTEIN FAMILY MEMBER"/>
    <property type="match status" value="1"/>
</dbReference>
<dbReference type="PROSITE" id="PS50105">
    <property type="entry name" value="SAM_DOMAIN"/>
    <property type="match status" value="1"/>
</dbReference>
<dbReference type="InterPro" id="IPR013761">
    <property type="entry name" value="SAM/pointed_sf"/>
</dbReference>
<reference evidence="3" key="1">
    <citation type="journal article" date="2019" name="bioRxiv">
        <title>The Genome of the Zebra Mussel, Dreissena polymorpha: A Resource for Invasive Species Research.</title>
        <authorList>
            <person name="McCartney M.A."/>
            <person name="Auch B."/>
            <person name="Kono T."/>
            <person name="Mallez S."/>
            <person name="Zhang Y."/>
            <person name="Obille A."/>
            <person name="Becker A."/>
            <person name="Abrahante J.E."/>
            <person name="Garbe J."/>
            <person name="Badalamenti J.P."/>
            <person name="Herman A."/>
            <person name="Mangelson H."/>
            <person name="Liachko I."/>
            <person name="Sullivan S."/>
            <person name="Sone E.D."/>
            <person name="Koren S."/>
            <person name="Silverstein K.A.T."/>
            <person name="Beckman K.B."/>
            <person name="Gohl D.M."/>
        </authorList>
    </citation>
    <scope>NUCLEOTIDE SEQUENCE</scope>
    <source>
        <strain evidence="3">Duluth1</strain>
        <tissue evidence="3">Whole animal</tissue>
    </source>
</reference>
<dbReference type="SUPFAM" id="SSF47769">
    <property type="entry name" value="SAM/Pointed domain"/>
    <property type="match status" value="1"/>
</dbReference>
<feature type="region of interest" description="Disordered" evidence="1">
    <location>
        <begin position="50"/>
        <end position="84"/>
    </location>
</feature>
<dbReference type="InterPro" id="IPR001660">
    <property type="entry name" value="SAM"/>
</dbReference>
<dbReference type="Proteomes" id="UP000828390">
    <property type="component" value="Unassembled WGS sequence"/>
</dbReference>
<gene>
    <name evidence="3" type="ORF">DPMN_068940</name>
</gene>